<dbReference type="InParanoid" id="A9WK85"/>
<name>A9WK85_CHLAA</name>
<organism evidence="2 3">
    <name type="scientific">Chloroflexus aurantiacus (strain ATCC 29366 / DSM 635 / J-10-fl)</name>
    <dbReference type="NCBI Taxonomy" id="324602"/>
    <lineage>
        <taxon>Bacteria</taxon>
        <taxon>Bacillati</taxon>
        <taxon>Chloroflexota</taxon>
        <taxon>Chloroflexia</taxon>
        <taxon>Chloroflexales</taxon>
        <taxon>Chloroflexineae</taxon>
        <taxon>Chloroflexaceae</taxon>
        <taxon>Chloroflexus</taxon>
    </lineage>
</organism>
<dbReference type="EnsemblBacteria" id="ABY35963">
    <property type="protein sequence ID" value="ABY35963"/>
    <property type="gene ID" value="Caur_2760"/>
</dbReference>
<dbReference type="InterPro" id="IPR036165">
    <property type="entry name" value="YefM-like_sf"/>
</dbReference>
<dbReference type="RefSeq" id="WP_012258616.1">
    <property type="nucleotide sequence ID" value="NC_010175.1"/>
</dbReference>
<dbReference type="HOGENOM" id="CLU_163140_0_0_0"/>
<dbReference type="EMBL" id="CP000909">
    <property type="protein sequence ID" value="ABY35963.1"/>
    <property type="molecule type" value="Genomic_DNA"/>
</dbReference>
<protein>
    <recommendedName>
        <fullName evidence="4">Toxin-antitoxin (TA) system antitoxin</fullName>
    </recommendedName>
</protein>
<dbReference type="InterPro" id="IPR051416">
    <property type="entry name" value="phD-YefM_TA_antitoxins"/>
</dbReference>
<dbReference type="Proteomes" id="UP000002008">
    <property type="component" value="Chromosome"/>
</dbReference>
<accession>A9WK85</accession>
<gene>
    <name evidence="2" type="ordered locus">Caur_2760</name>
</gene>
<evidence type="ECO:0000313" key="3">
    <source>
        <dbReference type="Proteomes" id="UP000002008"/>
    </source>
</evidence>
<comment type="similarity">
    <text evidence="1">Belongs to the phD/YefM antitoxin family.</text>
</comment>
<dbReference type="eggNOG" id="COG4118">
    <property type="taxonomic scope" value="Bacteria"/>
</dbReference>
<evidence type="ECO:0000313" key="2">
    <source>
        <dbReference type="EMBL" id="ABY35963.1"/>
    </source>
</evidence>
<dbReference type="PANTHER" id="PTHR35377:SF7">
    <property type="entry name" value="SSL1004 PROTEIN"/>
    <property type="match status" value="1"/>
</dbReference>
<sequence length="74" mass="8197">MLTKQIDVKEVQTRLQELLAQIALGEEWILTDGNKPIARLVPIASRVAGLHAGATWTSFDFDDPLADEFWMGSA</sequence>
<dbReference type="PANTHER" id="PTHR35377">
    <property type="entry name" value="ANTITOXIN VAPB49-RELATED-RELATED"/>
    <property type="match status" value="1"/>
</dbReference>
<reference evidence="3" key="1">
    <citation type="journal article" date="2011" name="BMC Genomics">
        <title>Complete genome sequence of the filamentous anoxygenic phototrophic bacterium Chloroflexus aurantiacus.</title>
        <authorList>
            <person name="Tang K.H."/>
            <person name="Barry K."/>
            <person name="Chertkov O."/>
            <person name="Dalin E."/>
            <person name="Han C.S."/>
            <person name="Hauser L.J."/>
            <person name="Honchak B.M."/>
            <person name="Karbach L.E."/>
            <person name="Land M.L."/>
            <person name="Lapidus A."/>
            <person name="Larimer F.W."/>
            <person name="Mikhailova N."/>
            <person name="Pitluck S."/>
            <person name="Pierson B.K."/>
            <person name="Blankenship R.E."/>
        </authorList>
    </citation>
    <scope>NUCLEOTIDE SEQUENCE [LARGE SCALE GENOMIC DNA]</scope>
    <source>
        <strain evidence="3">ATCC 29366 / DSM 635 / J-10-fl</strain>
    </source>
</reference>
<keyword evidence="3" id="KW-1185">Reference proteome</keyword>
<evidence type="ECO:0000256" key="1">
    <source>
        <dbReference type="ARBA" id="ARBA00009981"/>
    </source>
</evidence>
<dbReference type="AlphaFoldDB" id="A9WK85"/>
<proteinExistence type="inferred from homology"/>
<dbReference type="SUPFAM" id="SSF143120">
    <property type="entry name" value="YefM-like"/>
    <property type="match status" value="1"/>
</dbReference>
<dbReference type="KEGG" id="cau:Caur_2760"/>
<evidence type="ECO:0008006" key="4">
    <source>
        <dbReference type="Google" id="ProtNLM"/>
    </source>
</evidence>